<evidence type="ECO:0000313" key="2">
    <source>
        <dbReference type="Proteomes" id="UP000000600"/>
    </source>
</evidence>
<dbReference type="GeneID" id="5032651"/>
<dbReference type="AlphaFoldDB" id="A0D8V3"/>
<dbReference type="Proteomes" id="UP000000600">
    <property type="component" value="Unassembled WGS sequence"/>
</dbReference>
<dbReference type="KEGG" id="ptm:GSPATT00014416001"/>
<organism evidence="1 2">
    <name type="scientific">Paramecium tetraurelia</name>
    <dbReference type="NCBI Taxonomy" id="5888"/>
    <lineage>
        <taxon>Eukaryota</taxon>
        <taxon>Sar</taxon>
        <taxon>Alveolata</taxon>
        <taxon>Ciliophora</taxon>
        <taxon>Intramacronucleata</taxon>
        <taxon>Oligohymenophorea</taxon>
        <taxon>Peniculida</taxon>
        <taxon>Parameciidae</taxon>
        <taxon>Paramecium</taxon>
    </lineage>
</organism>
<sequence>MDSEQAELNIPAQISYSHQENEQIQIAHSIYPNQLNNLNHLLAALDNMLEKAGQQHSLKKLKNQFLIVKRNTETILTHTTPYV</sequence>
<evidence type="ECO:0000313" key="1">
    <source>
        <dbReference type="EMBL" id="CAK79470.1"/>
    </source>
</evidence>
<gene>
    <name evidence="1" type="ORF">GSPATT00014416001</name>
</gene>
<proteinExistence type="predicted"/>
<dbReference type="HOGENOM" id="CLU_2547462_0_0_1"/>
<dbReference type="RefSeq" id="XP_001446867.1">
    <property type="nucleotide sequence ID" value="XM_001446830.1"/>
</dbReference>
<keyword evidence="2" id="KW-1185">Reference proteome</keyword>
<protein>
    <submittedName>
        <fullName evidence="1">Uncharacterized protein</fullName>
    </submittedName>
</protein>
<dbReference type="EMBL" id="CT868330">
    <property type="protein sequence ID" value="CAK79470.1"/>
    <property type="molecule type" value="Genomic_DNA"/>
</dbReference>
<name>A0D8V3_PARTE</name>
<reference evidence="1 2" key="1">
    <citation type="journal article" date="2006" name="Nature">
        <title>Global trends of whole-genome duplications revealed by the ciliate Paramecium tetraurelia.</title>
        <authorList>
            <consortium name="Genoscope"/>
            <person name="Aury J.-M."/>
            <person name="Jaillon O."/>
            <person name="Duret L."/>
            <person name="Noel B."/>
            <person name="Jubin C."/>
            <person name="Porcel B.M."/>
            <person name="Segurens B."/>
            <person name="Daubin V."/>
            <person name="Anthouard V."/>
            <person name="Aiach N."/>
            <person name="Arnaiz O."/>
            <person name="Billaut A."/>
            <person name="Beisson J."/>
            <person name="Blanc I."/>
            <person name="Bouhouche K."/>
            <person name="Camara F."/>
            <person name="Duharcourt S."/>
            <person name="Guigo R."/>
            <person name="Gogendeau D."/>
            <person name="Katinka M."/>
            <person name="Keller A.-M."/>
            <person name="Kissmehl R."/>
            <person name="Klotz C."/>
            <person name="Koll F."/>
            <person name="Le Moue A."/>
            <person name="Lepere C."/>
            <person name="Malinsky S."/>
            <person name="Nowacki M."/>
            <person name="Nowak J.K."/>
            <person name="Plattner H."/>
            <person name="Poulain J."/>
            <person name="Ruiz F."/>
            <person name="Serrano V."/>
            <person name="Zagulski M."/>
            <person name="Dessen P."/>
            <person name="Betermier M."/>
            <person name="Weissenbach J."/>
            <person name="Scarpelli C."/>
            <person name="Schachter V."/>
            <person name="Sperling L."/>
            <person name="Meyer E."/>
            <person name="Cohen J."/>
            <person name="Wincker P."/>
        </authorList>
    </citation>
    <scope>NUCLEOTIDE SEQUENCE [LARGE SCALE GENOMIC DNA]</scope>
    <source>
        <strain evidence="1 2">Stock d4-2</strain>
    </source>
</reference>
<dbReference type="InParanoid" id="A0D8V3"/>
<accession>A0D8V3</accession>